<sequence>MDAFTDAITSEPLPPHFKAPTLETYDGTTDLDEYLESFRALMLLHGYSDTLTFRAFQVTFKGAARRWFVKLPPCSINSWEQLTNLFLAHFISSQRCQKSVVSLMVVRQRHDESLWSCIDRFKKEELEVRDLNPMVSVHATIQGLVPKLALKCSIAKTSPKTKAIFLKKAQKYIAAEEASTGKHRGGETDHDHGDTEKKRKNGDSHGNDNNKKKPSAPSYDQYTPLNSTQAHILMQVGEEEYAKWHGKKKRNPKKGDPRKILHISPQRRPRHQGLLRAPRRD</sequence>
<proteinExistence type="predicted"/>
<name>A0A1U7YX57_NELNU</name>
<dbReference type="InterPro" id="IPR005162">
    <property type="entry name" value="Retrotrans_gag_dom"/>
</dbReference>
<dbReference type="GeneID" id="104588740"/>
<evidence type="ECO:0000256" key="1">
    <source>
        <dbReference type="SAM" id="MobiDB-lite"/>
    </source>
</evidence>
<dbReference type="PANTHER" id="PTHR33223:SF10">
    <property type="entry name" value="AMINOTRANSFERASE-LIKE PLANT MOBILE DOMAIN-CONTAINING PROTEIN"/>
    <property type="match status" value="1"/>
</dbReference>
<gene>
    <name evidence="4" type="primary">LOC104588740</name>
</gene>
<feature type="region of interest" description="Disordered" evidence="1">
    <location>
        <begin position="177"/>
        <end position="223"/>
    </location>
</feature>
<dbReference type="Proteomes" id="UP000189703">
    <property type="component" value="Unplaced"/>
</dbReference>
<protein>
    <submittedName>
        <fullName evidence="4">Uncharacterized protein LOC104588740</fullName>
    </submittedName>
</protein>
<dbReference type="eggNOG" id="KOG0017">
    <property type="taxonomic scope" value="Eukaryota"/>
</dbReference>
<organism evidence="3 4">
    <name type="scientific">Nelumbo nucifera</name>
    <name type="common">Sacred lotus</name>
    <dbReference type="NCBI Taxonomy" id="4432"/>
    <lineage>
        <taxon>Eukaryota</taxon>
        <taxon>Viridiplantae</taxon>
        <taxon>Streptophyta</taxon>
        <taxon>Embryophyta</taxon>
        <taxon>Tracheophyta</taxon>
        <taxon>Spermatophyta</taxon>
        <taxon>Magnoliopsida</taxon>
        <taxon>Proteales</taxon>
        <taxon>Nelumbonaceae</taxon>
        <taxon>Nelumbo</taxon>
    </lineage>
</organism>
<reference evidence="4" key="1">
    <citation type="submission" date="2025-08" db="UniProtKB">
        <authorList>
            <consortium name="RefSeq"/>
        </authorList>
    </citation>
    <scope>IDENTIFICATION</scope>
</reference>
<dbReference type="AlphaFoldDB" id="A0A1U7YX57"/>
<evidence type="ECO:0000259" key="2">
    <source>
        <dbReference type="Pfam" id="PF03732"/>
    </source>
</evidence>
<dbReference type="Pfam" id="PF03732">
    <property type="entry name" value="Retrotrans_gag"/>
    <property type="match status" value="1"/>
</dbReference>
<evidence type="ECO:0000313" key="3">
    <source>
        <dbReference type="Proteomes" id="UP000189703"/>
    </source>
</evidence>
<dbReference type="OrthoDB" id="1752139at2759"/>
<dbReference type="KEGG" id="nnu:104588740"/>
<evidence type="ECO:0000313" key="4">
    <source>
        <dbReference type="RefSeq" id="XP_010245105.1"/>
    </source>
</evidence>
<dbReference type="PANTHER" id="PTHR33223">
    <property type="entry name" value="CCHC-TYPE DOMAIN-CONTAINING PROTEIN"/>
    <property type="match status" value="1"/>
</dbReference>
<feature type="domain" description="Retrotransposon gag" evidence="2">
    <location>
        <begin position="55"/>
        <end position="144"/>
    </location>
</feature>
<feature type="compositionally biased region" description="Basic and acidic residues" evidence="1">
    <location>
        <begin position="184"/>
        <end position="211"/>
    </location>
</feature>
<feature type="compositionally biased region" description="Basic residues" evidence="1">
    <location>
        <begin position="265"/>
        <end position="281"/>
    </location>
</feature>
<keyword evidence="3" id="KW-1185">Reference proteome</keyword>
<dbReference type="RefSeq" id="XP_010245105.1">
    <property type="nucleotide sequence ID" value="XM_010246803.1"/>
</dbReference>
<feature type="region of interest" description="Disordered" evidence="1">
    <location>
        <begin position="238"/>
        <end position="281"/>
    </location>
</feature>
<dbReference type="OMA" id="CSINSWE"/>
<dbReference type="InParanoid" id="A0A1U7YX57"/>
<accession>A0A1U7YX57</accession>